<evidence type="ECO:0000313" key="2">
    <source>
        <dbReference type="EMBL" id="MDE8654447.1"/>
    </source>
</evidence>
<dbReference type="RefSeq" id="WP_275230562.1">
    <property type="nucleotide sequence ID" value="NZ_JARESE010000083.1"/>
</dbReference>
<dbReference type="SUPFAM" id="SSF51182">
    <property type="entry name" value="RmlC-like cupins"/>
    <property type="match status" value="1"/>
</dbReference>
<organism evidence="2 3">
    <name type="scientific">Novosphingobium album</name>
    <name type="common">ex Liu et al. 2023</name>
    <dbReference type="NCBI Taxonomy" id="3031130"/>
    <lineage>
        <taxon>Bacteria</taxon>
        <taxon>Pseudomonadati</taxon>
        <taxon>Pseudomonadota</taxon>
        <taxon>Alphaproteobacteria</taxon>
        <taxon>Sphingomonadales</taxon>
        <taxon>Sphingomonadaceae</taxon>
        <taxon>Novosphingobium</taxon>
    </lineage>
</organism>
<sequence length="125" mass="13784">MTETIDLAIFAASAPLNGAIPPIARINDLEAYVWRFSELPRWEVNPQSDKLLLVIGGTMRIKIQSADGLDVHMVGPGQMIRIPRDHWHSPEPLGEVSTLTIANYEGTKTADAPDRANPKDEPTDQ</sequence>
<comment type="caution">
    <text evidence="2">The sequence shown here is derived from an EMBL/GenBank/DDBJ whole genome shotgun (WGS) entry which is preliminary data.</text>
</comment>
<protein>
    <recommendedName>
        <fullName evidence="4">Cupin domain-containing protein</fullName>
    </recommendedName>
</protein>
<reference evidence="2 3" key="1">
    <citation type="submission" date="2023-03" db="EMBL/GenBank/DDBJ databases">
        <title>NovoSphingobium album sp. nov. isolated from polycyclic aromatic hydrocarbons- and heavy-metal polluted soil.</title>
        <authorList>
            <person name="Liu Z."/>
            <person name="Wang K."/>
        </authorList>
    </citation>
    <scope>NUCLEOTIDE SEQUENCE [LARGE SCALE GENOMIC DNA]</scope>
    <source>
        <strain evidence="2 3">H3SJ31-1</strain>
    </source>
</reference>
<gene>
    <name evidence="2" type="ORF">PYV00_22375</name>
</gene>
<dbReference type="InterPro" id="IPR014710">
    <property type="entry name" value="RmlC-like_jellyroll"/>
</dbReference>
<feature type="compositionally biased region" description="Basic and acidic residues" evidence="1">
    <location>
        <begin position="111"/>
        <end position="125"/>
    </location>
</feature>
<accession>A0ABT5WX20</accession>
<dbReference type="Proteomes" id="UP001216253">
    <property type="component" value="Unassembled WGS sequence"/>
</dbReference>
<keyword evidence="3" id="KW-1185">Reference proteome</keyword>
<evidence type="ECO:0008006" key="4">
    <source>
        <dbReference type="Google" id="ProtNLM"/>
    </source>
</evidence>
<name>A0ABT5WX20_9SPHN</name>
<proteinExistence type="predicted"/>
<dbReference type="EMBL" id="JARESE010000083">
    <property type="protein sequence ID" value="MDE8654447.1"/>
    <property type="molecule type" value="Genomic_DNA"/>
</dbReference>
<dbReference type="Gene3D" id="2.60.120.10">
    <property type="entry name" value="Jelly Rolls"/>
    <property type="match status" value="1"/>
</dbReference>
<evidence type="ECO:0000256" key="1">
    <source>
        <dbReference type="SAM" id="MobiDB-lite"/>
    </source>
</evidence>
<dbReference type="InterPro" id="IPR011051">
    <property type="entry name" value="RmlC_Cupin_sf"/>
</dbReference>
<evidence type="ECO:0000313" key="3">
    <source>
        <dbReference type="Proteomes" id="UP001216253"/>
    </source>
</evidence>
<feature type="region of interest" description="Disordered" evidence="1">
    <location>
        <begin position="103"/>
        <end position="125"/>
    </location>
</feature>